<dbReference type="Proteomes" id="UP000803844">
    <property type="component" value="Unassembled WGS sequence"/>
</dbReference>
<accession>A0A9P5CKZ9</accession>
<comment type="caution">
    <text evidence="2">The sequence shown here is derived from an EMBL/GenBank/DDBJ whole genome shotgun (WGS) entry which is preliminary data.</text>
</comment>
<protein>
    <submittedName>
        <fullName evidence="2">Uncharacterized protein</fullName>
    </submittedName>
</protein>
<keyword evidence="1" id="KW-0732">Signal</keyword>
<sequence>MAALSYVLSSVALLGGAALAEGNYGFTVGDNSLNWTEVRSLPNATGSITFTAPNVSAPFQAPDAPSVPGWTMSIAVRTNGTSDALTATSISLDAPPSLQAANGSTLADPSWYACVYSLGPTSKGGFSNGSFTHATCGDVLSTTCVDEWVSNAASWQGSVYENTTLSRHANFNGSDVVNWATSDVTYNDAVGGVWPVLIRWQGNESTLVNGADSNATLQCVQAYDVQAGSKLPSMAARSSSSRVVTWAAGTALVVALYVL</sequence>
<dbReference type="RefSeq" id="XP_040772490.1">
    <property type="nucleotide sequence ID" value="XM_040920856.1"/>
</dbReference>
<organism evidence="2 3">
    <name type="scientific">Cryphonectria parasitica (strain ATCC 38755 / EP155)</name>
    <dbReference type="NCBI Taxonomy" id="660469"/>
    <lineage>
        <taxon>Eukaryota</taxon>
        <taxon>Fungi</taxon>
        <taxon>Dikarya</taxon>
        <taxon>Ascomycota</taxon>
        <taxon>Pezizomycotina</taxon>
        <taxon>Sordariomycetes</taxon>
        <taxon>Sordariomycetidae</taxon>
        <taxon>Diaporthales</taxon>
        <taxon>Cryphonectriaceae</taxon>
        <taxon>Cryphonectria-Endothia species complex</taxon>
        <taxon>Cryphonectria</taxon>
    </lineage>
</organism>
<dbReference type="EMBL" id="MU032351">
    <property type="protein sequence ID" value="KAF3761511.1"/>
    <property type="molecule type" value="Genomic_DNA"/>
</dbReference>
<name>A0A9P5CKZ9_CRYP1</name>
<gene>
    <name evidence="2" type="ORF">M406DRAFT_333571</name>
</gene>
<keyword evidence="3" id="KW-1185">Reference proteome</keyword>
<reference evidence="2" key="1">
    <citation type="journal article" date="2020" name="Phytopathology">
        <title>Genome sequence of the chestnut blight fungus Cryphonectria parasitica EP155: A fundamental resource for an archetypical invasive plant pathogen.</title>
        <authorList>
            <person name="Crouch J.A."/>
            <person name="Dawe A."/>
            <person name="Aerts A."/>
            <person name="Barry K."/>
            <person name="Churchill A.C.L."/>
            <person name="Grimwood J."/>
            <person name="Hillman B."/>
            <person name="Milgroom M.G."/>
            <person name="Pangilinan J."/>
            <person name="Smith M."/>
            <person name="Salamov A."/>
            <person name="Schmutz J."/>
            <person name="Yadav J."/>
            <person name="Grigoriev I.V."/>
            <person name="Nuss D."/>
        </authorList>
    </citation>
    <scope>NUCLEOTIDE SEQUENCE</scope>
    <source>
        <strain evidence="2">EP155</strain>
    </source>
</reference>
<evidence type="ECO:0000313" key="2">
    <source>
        <dbReference type="EMBL" id="KAF3761511.1"/>
    </source>
</evidence>
<dbReference type="GeneID" id="63837985"/>
<feature type="chain" id="PRO_5040514152" evidence="1">
    <location>
        <begin position="23"/>
        <end position="259"/>
    </location>
</feature>
<dbReference type="AlphaFoldDB" id="A0A9P5CKZ9"/>
<proteinExistence type="predicted"/>
<dbReference type="OrthoDB" id="4526039at2759"/>
<feature type="signal peptide" evidence="1">
    <location>
        <begin position="1"/>
        <end position="22"/>
    </location>
</feature>
<evidence type="ECO:0000313" key="3">
    <source>
        <dbReference type="Proteomes" id="UP000803844"/>
    </source>
</evidence>
<evidence type="ECO:0000256" key="1">
    <source>
        <dbReference type="SAM" id="SignalP"/>
    </source>
</evidence>